<dbReference type="InterPro" id="IPR036388">
    <property type="entry name" value="WH-like_DNA-bd_sf"/>
</dbReference>
<comment type="caution">
    <text evidence="2">The sequence shown here is derived from an EMBL/GenBank/DDBJ whole genome shotgun (WGS) entry which is preliminary data.</text>
</comment>
<feature type="non-terminal residue" evidence="2">
    <location>
        <position position="38"/>
    </location>
</feature>
<organism evidence="2">
    <name type="scientific">Caldithrix abyssi</name>
    <dbReference type="NCBI Taxonomy" id="187145"/>
    <lineage>
        <taxon>Bacteria</taxon>
        <taxon>Pseudomonadati</taxon>
        <taxon>Calditrichota</taxon>
        <taxon>Calditrichia</taxon>
        <taxon>Calditrichales</taxon>
        <taxon>Calditrichaceae</taxon>
        <taxon>Caldithrix</taxon>
    </lineage>
</organism>
<sequence length="38" mass="4427">MQKISDSTIRRLSTYYRTLSHLIEQGRQLISSEEMAAI</sequence>
<protein>
    <submittedName>
        <fullName evidence="2">Redox-sensing transcriptional repressor Rex</fullName>
    </submittedName>
</protein>
<proteinExistence type="predicted"/>
<gene>
    <name evidence="2" type="ORF">ENJ89_08520</name>
</gene>
<reference evidence="2" key="1">
    <citation type="journal article" date="2020" name="mSystems">
        <title>Genome- and Community-Level Interaction Insights into Carbon Utilization and Element Cycling Functions of Hydrothermarchaeota in Hydrothermal Sediment.</title>
        <authorList>
            <person name="Zhou Z."/>
            <person name="Liu Y."/>
            <person name="Xu W."/>
            <person name="Pan J."/>
            <person name="Luo Z.H."/>
            <person name="Li M."/>
        </authorList>
    </citation>
    <scope>NUCLEOTIDE SEQUENCE [LARGE SCALE GENOMIC DNA]</scope>
    <source>
        <strain evidence="2">HyVt-527</strain>
    </source>
</reference>
<dbReference type="InterPro" id="IPR009718">
    <property type="entry name" value="Rex_DNA-bd_C_dom"/>
</dbReference>
<dbReference type="Pfam" id="PF06971">
    <property type="entry name" value="Put_DNA-bind_N"/>
    <property type="match status" value="1"/>
</dbReference>
<evidence type="ECO:0000259" key="1">
    <source>
        <dbReference type="Pfam" id="PF06971"/>
    </source>
</evidence>
<evidence type="ECO:0000313" key="2">
    <source>
        <dbReference type="EMBL" id="HHJ53221.1"/>
    </source>
</evidence>
<dbReference type="AlphaFoldDB" id="A0A7V5PQ84"/>
<dbReference type="Gene3D" id="1.10.10.10">
    <property type="entry name" value="Winged helix-like DNA-binding domain superfamily/Winged helix DNA-binding domain"/>
    <property type="match status" value="1"/>
</dbReference>
<feature type="domain" description="Rex DNA-binding C-terminal" evidence="1">
    <location>
        <begin position="3"/>
        <end position="37"/>
    </location>
</feature>
<dbReference type="GO" id="GO:0045892">
    <property type="term" value="P:negative regulation of DNA-templated transcription"/>
    <property type="evidence" value="ECO:0007669"/>
    <property type="project" value="InterPro"/>
</dbReference>
<name>A0A7V5PQ84_CALAY</name>
<accession>A0A7V5PQ84</accession>
<dbReference type="GO" id="GO:0051775">
    <property type="term" value="P:response to redox state"/>
    <property type="evidence" value="ECO:0007669"/>
    <property type="project" value="InterPro"/>
</dbReference>
<dbReference type="Proteomes" id="UP000886124">
    <property type="component" value="Unassembled WGS sequence"/>
</dbReference>
<dbReference type="EMBL" id="DROD01000543">
    <property type="protein sequence ID" value="HHJ53221.1"/>
    <property type="molecule type" value="Genomic_DNA"/>
</dbReference>